<proteinExistence type="predicted"/>
<gene>
    <name evidence="1" type="ORF">BpHYR1_027157</name>
</gene>
<evidence type="ECO:0000313" key="2">
    <source>
        <dbReference type="Proteomes" id="UP000276133"/>
    </source>
</evidence>
<accession>A0A3M7QGH8</accession>
<name>A0A3M7QGH8_BRAPC</name>
<dbReference type="Proteomes" id="UP000276133">
    <property type="component" value="Unassembled WGS sequence"/>
</dbReference>
<dbReference type="EMBL" id="REGN01006309">
    <property type="protein sequence ID" value="RNA10065.1"/>
    <property type="molecule type" value="Genomic_DNA"/>
</dbReference>
<organism evidence="1 2">
    <name type="scientific">Brachionus plicatilis</name>
    <name type="common">Marine rotifer</name>
    <name type="synonym">Brachionus muelleri</name>
    <dbReference type="NCBI Taxonomy" id="10195"/>
    <lineage>
        <taxon>Eukaryota</taxon>
        <taxon>Metazoa</taxon>
        <taxon>Spiralia</taxon>
        <taxon>Gnathifera</taxon>
        <taxon>Rotifera</taxon>
        <taxon>Eurotatoria</taxon>
        <taxon>Monogononta</taxon>
        <taxon>Pseudotrocha</taxon>
        <taxon>Ploima</taxon>
        <taxon>Brachionidae</taxon>
        <taxon>Brachionus</taxon>
    </lineage>
</organism>
<reference evidence="1 2" key="1">
    <citation type="journal article" date="2018" name="Sci. Rep.">
        <title>Genomic signatures of local adaptation to the degree of environmental predictability in rotifers.</title>
        <authorList>
            <person name="Franch-Gras L."/>
            <person name="Hahn C."/>
            <person name="Garcia-Roger E.M."/>
            <person name="Carmona M.J."/>
            <person name="Serra M."/>
            <person name="Gomez A."/>
        </authorList>
    </citation>
    <scope>NUCLEOTIDE SEQUENCE [LARGE SCALE GENOMIC DNA]</scope>
    <source>
        <strain evidence="1">HYR1</strain>
    </source>
</reference>
<keyword evidence="2" id="KW-1185">Reference proteome</keyword>
<comment type="caution">
    <text evidence="1">The sequence shown here is derived from an EMBL/GenBank/DDBJ whole genome shotgun (WGS) entry which is preliminary data.</text>
</comment>
<evidence type="ECO:0000313" key="1">
    <source>
        <dbReference type="EMBL" id="RNA10065.1"/>
    </source>
</evidence>
<dbReference type="AlphaFoldDB" id="A0A3M7QGH8"/>
<sequence length="59" mass="6761">MDNEFEAENLILRVDVLHCRNLKSKNSSSDIKSGFMTSKGCSRFFLTDDCMCFGLKYIT</sequence>
<protein>
    <submittedName>
        <fullName evidence="1">Uncharacterized protein</fullName>
    </submittedName>
</protein>